<dbReference type="Pfam" id="PF02129">
    <property type="entry name" value="Peptidase_S15"/>
    <property type="match status" value="1"/>
</dbReference>
<accession>A0ABR9MCK0</accession>
<dbReference type="EMBL" id="JADBEK010000001">
    <property type="protein sequence ID" value="MBE1590644.1"/>
    <property type="molecule type" value="Genomic_DNA"/>
</dbReference>
<dbReference type="Gene3D" id="3.40.50.1820">
    <property type="entry name" value="alpha/beta hydrolase"/>
    <property type="match status" value="1"/>
</dbReference>
<gene>
    <name evidence="2" type="ORF">H4W80_008902</name>
</gene>
<dbReference type="InterPro" id="IPR000383">
    <property type="entry name" value="Xaa-Pro-like_dom"/>
</dbReference>
<name>A0ABR9MCK0_9ACTN</name>
<comment type="caution">
    <text evidence="2">The sequence shown here is derived from an EMBL/GenBank/DDBJ whole genome shotgun (WGS) entry which is preliminary data.</text>
</comment>
<reference evidence="2 3" key="1">
    <citation type="submission" date="2020-10" db="EMBL/GenBank/DDBJ databases">
        <title>Sequencing the genomes of 1000 actinobacteria strains.</title>
        <authorList>
            <person name="Klenk H.-P."/>
        </authorList>
    </citation>
    <scope>NUCLEOTIDE SEQUENCE [LARGE SCALE GENOMIC DNA]</scope>
    <source>
        <strain evidence="2 3">DSM 43173</strain>
    </source>
</reference>
<organism evidence="2 3">
    <name type="scientific">Nonomuraea angiospora</name>
    <dbReference type="NCBI Taxonomy" id="46172"/>
    <lineage>
        <taxon>Bacteria</taxon>
        <taxon>Bacillati</taxon>
        <taxon>Actinomycetota</taxon>
        <taxon>Actinomycetes</taxon>
        <taxon>Streptosporangiales</taxon>
        <taxon>Streptosporangiaceae</taxon>
        <taxon>Nonomuraea</taxon>
    </lineage>
</organism>
<proteinExistence type="predicted"/>
<dbReference type="InterPro" id="IPR029058">
    <property type="entry name" value="AB_hydrolase_fold"/>
</dbReference>
<feature type="domain" description="Xaa-Pro dipeptidyl-peptidase-like" evidence="1">
    <location>
        <begin position="2"/>
        <end position="47"/>
    </location>
</feature>
<protein>
    <submittedName>
        <fullName evidence="2">Acyl esterase</fullName>
    </submittedName>
</protein>
<sequence>MLVRRGMQGVVQDMRGTFGSGGRFVAFLQEREGGLATAAGLREQAWRRAAGDGGG</sequence>
<dbReference type="Proteomes" id="UP000633509">
    <property type="component" value="Unassembled WGS sequence"/>
</dbReference>
<evidence type="ECO:0000313" key="3">
    <source>
        <dbReference type="Proteomes" id="UP000633509"/>
    </source>
</evidence>
<evidence type="ECO:0000259" key="1">
    <source>
        <dbReference type="Pfam" id="PF02129"/>
    </source>
</evidence>
<keyword evidence="3" id="KW-1185">Reference proteome</keyword>
<evidence type="ECO:0000313" key="2">
    <source>
        <dbReference type="EMBL" id="MBE1590644.1"/>
    </source>
</evidence>